<accession>A0A8J2XTP2</accession>
<dbReference type="AlphaFoldDB" id="A0A8J2XTP2"/>
<reference evidence="2" key="2">
    <citation type="submission" date="2020-09" db="EMBL/GenBank/DDBJ databases">
        <authorList>
            <person name="Sun Q."/>
            <person name="Zhou Y."/>
        </authorList>
    </citation>
    <scope>NUCLEOTIDE SEQUENCE</scope>
    <source>
        <strain evidence="2">CGMCC 1.15448</strain>
    </source>
</reference>
<dbReference type="InterPro" id="IPR011256">
    <property type="entry name" value="Reg_factor_effector_dom_sf"/>
</dbReference>
<dbReference type="RefSeq" id="WP_188933144.1">
    <property type="nucleotide sequence ID" value="NZ_BMJC01000003.1"/>
</dbReference>
<dbReference type="Gene3D" id="3.20.80.10">
    <property type="entry name" value="Regulatory factor, effector binding domain"/>
    <property type="match status" value="1"/>
</dbReference>
<dbReference type="InterPro" id="IPR029442">
    <property type="entry name" value="GyrI-like"/>
</dbReference>
<evidence type="ECO:0000313" key="2">
    <source>
        <dbReference type="EMBL" id="GGB05073.1"/>
    </source>
</evidence>
<dbReference type="EMBL" id="BMJC01000003">
    <property type="protein sequence ID" value="GGB05073.1"/>
    <property type="molecule type" value="Genomic_DNA"/>
</dbReference>
<protein>
    <recommendedName>
        <fullName evidence="1">AraC effector-binding domain-containing protein</fullName>
    </recommendedName>
</protein>
<feature type="domain" description="AraC effector-binding" evidence="1">
    <location>
        <begin position="3"/>
        <end position="164"/>
    </location>
</feature>
<reference evidence="2" key="1">
    <citation type="journal article" date="2014" name="Int. J. Syst. Evol. Microbiol.">
        <title>Complete genome sequence of Corynebacterium casei LMG S-19264T (=DSM 44701T), isolated from a smear-ripened cheese.</title>
        <authorList>
            <consortium name="US DOE Joint Genome Institute (JGI-PGF)"/>
            <person name="Walter F."/>
            <person name="Albersmeier A."/>
            <person name="Kalinowski J."/>
            <person name="Ruckert C."/>
        </authorList>
    </citation>
    <scope>NUCLEOTIDE SEQUENCE</scope>
    <source>
        <strain evidence="2">CGMCC 1.15448</strain>
    </source>
</reference>
<comment type="caution">
    <text evidence="2">The sequence shown here is derived from an EMBL/GenBank/DDBJ whole genome shotgun (WGS) entry which is preliminary data.</text>
</comment>
<dbReference type="SMART" id="SM00871">
    <property type="entry name" value="AraC_E_bind"/>
    <property type="match status" value="1"/>
</dbReference>
<dbReference type="Pfam" id="PF06445">
    <property type="entry name" value="GyrI-like"/>
    <property type="match status" value="1"/>
</dbReference>
<gene>
    <name evidence="2" type="ORF">GCM10011511_30480</name>
</gene>
<dbReference type="InterPro" id="IPR010499">
    <property type="entry name" value="AraC_E-bd"/>
</dbReference>
<dbReference type="SUPFAM" id="SSF55136">
    <property type="entry name" value="Probable bacterial effector-binding domain"/>
    <property type="match status" value="1"/>
</dbReference>
<sequence>MLTPPVITWRKERYYVAIRTTVTMKDIPHTLPSLHPEVYAWLKKKNIQPCGPPFFQYLRLTADGRLLVEVGVTVPYAVAGEDEVISGMFPGGEYATLIHRGAYCHLKEAHMMLDAWVEKMGRDDKEVIPGEGTAFAGRTEFYLTDERVVPDAAKWETEIAFLLPAMDRRSMRRFLPVMV</sequence>
<proteinExistence type="predicted"/>
<name>A0A8J2XTP2_9BACT</name>
<keyword evidence="3" id="KW-1185">Reference proteome</keyword>
<evidence type="ECO:0000313" key="3">
    <source>
        <dbReference type="Proteomes" id="UP000607559"/>
    </source>
</evidence>
<dbReference type="Proteomes" id="UP000607559">
    <property type="component" value="Unassembled WGS sequence"/>
</dbReference>
<organism evidence="2 3">
    <name type="scientific">Puia dinghuensis</name>
    <dbReference type="NCBI Taxonomy" id="1792502"/>
    <lineage>
        <taxon>Bacteria</taxon>
        <taxon>Pseudomonadati</taxon>
        <taxon>Bacteroidota</taxon>
        <taxon>Chitinophagia</taxon>
        <taxon>Chitinophagales</taxon>
        <taxon>Chitinophagaceae</taxon>
        <taxon>Puia</taxon>
    </lineage>
</organism>
<evidence type="ECO:0000259" key="1">
    <source>
        <dbReference type="SMART" id="SM00871"/>
    </source>
</evidence>